<dbReference type="InterPro" id="IPR029063">
    <property type="entry name" value="SAM-dependent_MTases_sf"/>
</dbReference>
<evidence type="ECO:0000313" key="1">
    <source>
        <dbReference type="EMBL" id="AAZ45270.1"/>
    </source>
</evidence>
<dbReference type="AlphaFoldDB" id="Q47IR1"/>
<dbReference type="Gene3D" id="3.40.50.150">
    <property type="entry name" value="Vaccinia Virus protein VP39"/>
    <property type="match status" value="1"/>
</dbReference>
<dbReference type="OrthoDB" id="264333at2"/>
<dbReference type="HOGENOM" id="CLU_082963_2_0_4"/>
<sequence>MPGYQVRFQTVAIGNSDYQIRSLLDRQQYHDPEGEAEAAGISPASWSLFGQIWPSARVLARTMDSFDLVGKRILEIGAGLCLASLVVHRRSGDMTASDAHPMSRPFLEENLLLNHLGPMTYADGNWGRDNPELGLFDLIIGSDVLYERDQPLMLASFIDRHSALGGEVLIVDPNRGNRPAFRRAMAGFGYLYGESKADCTFADGEAYRGSFLHFHRGLVS</sequence>
<reference evidence="1" key="1">
    <citation type="submission" date="2005-08" db="EMBL/GenBank/DDBJ databases">
        <title>Complete sequence of Dechloromonas aromatica RCB.</title>
        <authorList>
            <person name="Salinero K.K."/>
            <person name="Copeland A."/>
            <person name="Lucas S."/>
            <person name="Lapidus A."/>
            <person name="Barry K."/>
            <person name="Detter J.C."/>
            <person name="Glavina T."/>
            <person name="Hammon N."/>
            <person name="Israni S."/>
            <person name="Pitluck S."/>
            <person name="Di Bartolo G."/>
            <person name="Trong S."/>
            <person name="Schmutz J."/>
            <person name="Larimer F."/>
            <person name="Land M."/>
            <person name="Ivanova N."/>
            <person name="Richardson P."/>
        </authorList>
    </citation>
    <scope>NUCLEOTIDE SEQUENCE</scope>
    <source>
        <strain evidence="1">RCB</strain>
    </source>
</reference>
<evidence type="ECO:0008006" key="2">
    <source>
        <dbReference type="Google" id="ProtNLM"/>
    </source>
</evidence>
<dbReference type="SUPFAM" id="SSF53335">
    <property type="entry name" value="S-adenosyl-L-methionine-dependent methyltransferases"/>
    <property type="match status" value="1"/>
</dbReference>
<gene>
    <name evidence="1" type="ordered locus">Daro_0513</name>
</gene>
<dbReference type="EMBL" id="CP000089">
    <property type="protein sequence ID" value="AAZ45270.1"/>
    <property type="molecule type" value="Genomic_DNA"/>
</dbReference>
<dbReference type="eggNOG" id="COG3897">
    <property type="taxonomic scope" value="Bacteria"/>
</dbReference>
<dbReference type="KEGG" id="dar:Daro_0513"/>
<proteinExistence type="predicted"/>
<name>Q47IR1_DECAR</name>
<dbReference type="InterPro" id="IPR019410">
    <property type="entry name" value="Methyltransf_16"/>
</dbReference>
<dbReference type="PANTHER" id="PTHR14614">
    <property type="entry name" value="HEPATOCELLULAR CARCINOMA-ASSOCIATED ANTIGEN"/>
    <property type="match status" value="1"/>
</dbReference>
<dbReference type="Pfam" id="PF10294">
    <property type="entry name" value="Methyltransf_16"/>
    <property type="match status" value="1"/>
</dbReference>
<protein>
    <recommendedName>
        <fullName evidence="2">SAM-dependent methyltransferase</fullName>
    </recommendedName>
</protein>
<accession>Q47IR1</accession>
<organism evidence="1">
    <name type="scientific">Dechloromonas aromatica (strain RCB)</name>
    <dbReference type="NCBI Taxonomy" id="159087"/>
    <lineage>
        <taxon>Bacteria</taxon>
        <taxon>Pseudomonadati</taxon>
        <taxon>Pseudomonadota</taxon>
        <taxon>Betaproteobacteria</taxon>
        <taxon>Rhodocyclales</taxon>
        <taxon>Azonexaceae</taxon>
        <taxon>Dechloromonas</taxon>
    </lineage>
</organism>
<dbReference type="STRING" id="159087.Daro_0513"/>